<reference evidence="4 5" key="1">
    <citation type="submission" date="2016-10" db="EMBL/GenBank/DDBJ databases">
        <authorList>
            <person name="Varghese N."/>
            <person name="Submissions S."/>
        </authorList>
    </citation>
    <scope>NUCLEOTIDE SEQUENCE [LARGE SCALE GENOMIC DNA]</scope>
    <source>
        <strain evidence="4 5">DSM 21822</strain>
    </source>
</reference>
<dbReference type="InterPro" id="IPR050490">
    <property type="entry name" value="Bact_solute-bd_prot1"/>
</dbReference>
<dbReference type="SUPFAM" id="SSF53850">
    <property type="entry name" value="Periplasmic binding protein-like II"/>
    <property type="match status" value="1"/>
</dbReference>
<sequence length="427" mass="45455">MSPITRRDALIGAGATAATFLLNSSPLLAEERIELRVTAAPSTVADMYRSIAEAFGAQHPNILVNLDTTQRDYDALVDDTLRDVMTGQLADVSIQGNNKIRLFVDRGLAVPLNDYLAEEAKSPSSTLSPSVASIGQFGDKVYGLGLSVSTPIVFYNLDLVKKAGVDAAALPVTWEGILDLAARIHDPKTNTLGGYLNYTGGGWMWTALIESQGARMMTADEGKVGFDGPEGLKALQILKSFGEIGQSAVDMPRDQVRQLFSSGNLGILVDSSSNLGNFERQAGGRFDIVTRAFPLLSPDARLPAGGALGVVFAKDPARQKAAWEFVKFAASAEGQTIIADKSSYMVANSLVATDAALLGGYYAEKPNMAPVVDQLSILAGWYAFPGQNGNKITKVMEDHLQSVVTLRVEPAEALAAMSQDVTALLPR</sequence>
<evidence type="ECO:0000313" key="5">
    <source>
        <dbReference type="Proteomes" id="UP000323300"/>
    </source>
</evidence>
<dbReference type="InterPro" id="IPR006311">
    <property type="entry name" value="TAT_signal"/>
</dbReference>
<dbReference type="CDD" id="cd14748">
    <property type="entry name" value="PBP2_UgpB"/>
    <property type="match status" value="1"/>
</dbReference>
<evidence type="ECO:0000256" key="3">
    <source>
        <dbReference type="ARBA" id="ARBA00022764"/>
    </source>
</evidence>
<keyword evidence="4" id="KW-0762">Sugar transport</keyword>
<dbReference type="RefSeq" id="WP_149764532.1">
    <property type="nucleotide sequence ID" value="NZ_BSPE01000053.1"/>
</dbReference>
<gene>
    <name evidence="4" type="ORF">SAMN04488498_1553</name>
</gene>
<accession>A0A1I4FQ42</accession>
<dbReference type="OrthoDB" id="2509690at2"/>
<protein>
    <submittedName>
        <fullName evidence="4">Multiple sugar transport system substrate-binding protein</fullName>
    </submittedName>
</protein>
<comment type="subcellular location">
    <subcellularLocation>
        <location evidence="1">Periplasm</location>
    </subcellularLocation>
</comment>
<dbReference type="GO" id="GO:0042597">
    <property type="term" value="C:periplasmic space"/>
    <property type="evidence" value="ECO:0007669"/>
    <property type="project" value="UniProtKB-SubCell"/>
</dbReference>
<dbReference type="Gene3D" id="3.40.190.10">
    <property type="entry name" value="Periplasmic binding protein-like II"/>
    <property type="match status" value="1"/>
</dbReference>
<keyword evidence="5" id="KW-1185">Reference proteome</keyword>
<name>A0A1I4FQ42_9HYPH</name>
<dbReference type="PANTHER" id="PTHR43649:SF12">
    <property type="entry name" value="DIACETYLCHITOBIOSE BINDING PROTEIN DASA"/>
    <property type="match status" value="1"/>
</dbReference>
<dbReference type="AlphaFoldDB" id="A0A1I4FQ42"/>
<dbReference type="Pfam" id="PF01547">
    <property type="entry name" value="SBP_bac_1"/>
    <property type="match status" value="1"/>
</dbReference>
<keyword evidence="3" id="KW-0574">Periplasm</keyword>
<dbReference type="PROSITE" id="PS51318">
    <property type="entry name" value="TAT"/>
    <property type="match status" value="1"/>
</dbReference>
<organism evidence="4 5">
    <name type="scientific">Neomesorhizobium albiziae</name>
    <dbReference type="NCBI Taxonomy" id="335020"/>
    <lineage>
        <taxon>Bacteria</taxon>
        <taxon>Pseudomonadati</taxon>
        <taxon>Pseudomonadota</taxon>
        <taxon>Alphaproteobacteria</taxon>
        <taxon>Hyphomicrobiales</taxon>
        <taxon>Phyllobacteriaceae</taxon>
        <taxon>Neomesorhizobium</taxon>
    </lineage>
</organism>
<evidence type="ECO:0000313" key="4">
    <source>
        <dbReference type="EMBL" id="SFL19992.1"/>
    </source>
</evidence>
<proteinExistence type="inferred from homology"/>
<evidence type="ECO:0000256" key="1">
    <source>
        <dbReference type="ARBA" id="ARBA00004418"/>
    </source>
</evidence>
<comment type="similarity">
    <text evidence="2">Belongs to the bacterial solute-binding protein 1 family.</text>
</comment>
<dbReference type="PANTHER" id="PTHR43649">
    <property type="entry name" value="ARABINOSE-BINDING PROTEIN-RELATED"/>
    <property type="match status" value="1"/>
</dbReference>
<dbReference type="EMBL" id="FOSL01000055">
    <property type="protein sequence ID" value="SFL19992.1"/>
    <property type="molecule type" value="Genomic_DNA"/>
</dbReference>
<keyword evidence="4" id="KW-0813">Transport</keyword>
<dbReference type="InterPro" id="IPR006059">
    <property type="entry name" value="SBP"/>
</dbReference>
<dbReference type="Proteomes" id="UP000323300">
    <property type="component" value="Unassembled WGS sequence"/>
</dbReference>
<evidence type="ECO:0000256" key="2">
    <source>
        <dbReference type="ARBA" id="ARBA00008520"/>
    </source>
</evidence>